<name>A0A317C945_9GAMM</name>
<dbReference type="OrthoDB" id="9813134at2"/>
<evidence type="ECO:0000313" key="2">
    <source>
        <dbReference type="Proteomes" id="UP000245506"/>
    </source>
</evidence>
<accession>A0A317C945</accession>
<evidence type="ECO:0000313" key="1">
    <source>
        <dbReference type="EMBL" id="PWQ94879.1"/>
    </source>
</evidence>
<dbReference type="PANTHER" id="PTHR34704">
    <property type="entry name" value="ATPASE"/>
    <property type="match status" value="1"/>
</dbReference>
<sequence>MLIDNGRFSQAEMIDFVLSKNSPFLSEGRHLLIEEFGKDYGTYFSILELIASGKTGRGEIESVLGINTGGYLQRLSEVYDVSDSL</sequence>
<gene>
    <name evidence="1" type="ORF">DKT75_14105</name>
</gene>
<dbReference type="Proteomes" id="UP000245506">
    <property type="component" value="Unassembled WGS sequence"/>
</dbReference>
<dbReference type="RefSeq" id="WP_109824082.1">
    <property type="nucleotide sequence ID" value="NZ_QGKL01000038.1"/>
</dbReference>
<protein>
    <submittedName>
        <fullName evidence="1">Uncharacterized protein</fullName>
    </submittedName>
</protein>
<proteinExistence type="predicted"/>
<keyword evidence="2" id="KW-1185">Reference proteome</keyword>
<dbReference type="EMBL" id="QGKL01000038">
    <property type="protein sequence ID" value="PWQ94879.1"/>
    <property type="molecule type" value="Genomic_DNA"/>
</dbReference>
<dbReference type="AlphaFoldDB" id="A0A317C945"/>
<dbReference type="PANTHER" id="PTHR34704:SF1">
    <property type="entry name" value="ATPASE"/>
    <property type="match status" value="1"/>
</dbReference>
<reference evidence="1 2" key="1">
    <citation type="submission" date="2018-05" db="EMBL/GenBank/DDBJ databases">
        <title>Leucothrix arctica sp. nov., isolated from Arctic seawater.</title>
        <authorList>
            <person name="Choi A."/>
            <person name="Baek K."/>
        </authorList>
    </citation>
    <scope>NUCLEOTIDE SEQUENCE [LARGE SCALE GENOMIC DNA]</scope>
    <source>
        <strain evidence="1 2">IMCC9719</strain>
    </source>
</reference>
<organism evidence="1 2">
    <name type="scientific">Leucothrix arctica</name>
    <dbReference type="NCBI Taxonomy" id="1481894"/>
    <lineage>
        <taxon>Bacteria</taxon>
        <taxon>Pseudomonadati</taxon>
        <taxon>Pseudomonadota</taxon>
        <taxon>Gammaproteobacteria</taxon>
        <taxon>Thiotrichales</taxon>
        <taxon>Thiotrichaceae</taxon>
        <taxon>Leucothrix</taxon>
    </lineage>
</organism>
<comment type="caution">
    <text evidence="1">The sequence shown here is derived from an EMBL/GenBank/DDBJ whole genome shotgun (WGS) entry which is preliminary data.</text>
</comment>